<sequence>MSMDTAGTPRRIRVLIVDDHPMVRDGVSASIRGQSDMELCGEAETAEAAIELFKELKPDITLMDLRLPGASGVEAIAQIRSHFPAARIIVLTTYQGDVQALRALRAGASGYLLKTSMRRDLLDTIRSVHSGRKVIPPEIATAMAIYVSNDELSKRELEILRQVAAGLPNKLIAERLSISPDTVKSHIANILSKLGANDRTHAVTLAVRRGYFDLDA</sequence>
<dbReference type="SMART" id="SM00448">
    <property type="entry name" value="REC"/>
    <property type="match status" value="1"/>
</dbReference>
<reference evidence="6 7" key="1">
    <citation type="journal article" date="2009" name="Appl. Environ. Microbiol.">
        <title>Three genomes from the phylum Acidobacteria provide insight into the lifestyles of these microorganisms in soils.</title>
        <authorList>
            <person name="Ward N.L."/>
            <person name="Challacombe J.F."/>
            <person name="Janssen P.H."/>
            <person name="Henrissat B."/>
            <person name="Coutinho P.M."/>
            <person name="Wu M."/>
            <person name="Xie G."/>
            <person name="Haft D.H."/>
            <person name="Sait M."/>
            <person name="Badger J."/>
            <person name="Barabote R.D."/>
            <person name="Bradley B."/>
            <person name="Brettin T.S."/>
            <person name="Brinkac L.M."/>
            <person name="Bruce D."/>
            <person name="Creasy T."/>
            <person name="Daugherty S.C."/>
            <person name="Davidsen T.M."/>
            <person name="DeBoy R.T."/>
            <person name="Detter J.C."/>
            <person name="Dodson R.J."/>
            <person name="Durkin A.S."/>
            <person name="Ganapathy A."/>
            <person name="Gwinn-Giglio M."/>
            <person name="Han C.S."/>
            <person name="Khouri H."/>
            <person name="Kiss H."/>
            <person name="Kothari S.P."/>
            <person name="Madupu R."/>
            <person name="Nelson K.E."/>
            <person name="Nelson W.C."/>
            <person name="Paulsen I."/>
            <person name="Penn K."/>
            <person name="Ren Q."/>
            <person name="Rosovitz M.J."/>
            <person name="Selengut J.D."/>
            <person name="Shrivastava S."/>
            <person name="Sullivan S.A."/>
            <person name="Tapia R."/>
            <person name="Thompson L.S."/>
            <person name="Watkins K.L."/>
            <person name="Yang Q."/>
            <person name="Yu C."/>
            <person name="Zafar N."/>
            <person name="Zhou L."/>
            <person name="Kuske C.R."/>
        </authorList>
    </citation>
    <scope>NUCLEOTIDE SEQUENCE [LARGE SCALE GENOMIC DNA]</scope>
    <source>
        <strain evidence="7">ATCC 51196 / DSM 11244 / BCRC 80197 / JCM 7670 / NBRC 15755 / NCIMB 13165 / 161</strain>
    </source>
</reference>
<dbReference type="Pfam" id="PF00196">
    <property type="entry name" value="GerE"/>
    <property type="match status" value="1"/>
</dbReference>
<dbReference type="AlphaFoldDB" id="C1F5F0"/>
<dbReference type="HOGENOM" id="CLU_000445_90_0_0"/>
<dbReference type="PROSITE" id="PS00622">
    <property type="entry name" value="HTH_LUXR_1"/>
    <property type="match status" value="1"/>
</dbReference>
<dbReference type="CDD" id="cd17535">
    <property type="entry name" value="REC_NarL-like"/>
    <property type="match status" value="1"/>
</dbReference>
<dbReference type="InterPro" id="IPR058245">
    <property type="entry name" value="NreC/VraR/RcsB-like_REC"/>
</dbReference>
<evidence type="ECO:0000259" key="5">
    <source>
        <dbReference type="PROSITE" id="PS50110"/>
    </source>
</evidence>
<dbReference type="CDD" id="cd06170">
    <property type="entry name" value="LuxR_C_like"/>
    <property type="match status" value="1"/>
</dbReference>
<dbReference type="PRINTS" id="PR00038">
    <property type="entry name" value="HTHLUXR"/>
</dbReference>
<dbReference type="SUPFAM" id="SSF52172">
    <property type="entry name" value="CheY-like"/>
    <property type="match status" value="1"/>
</dbReference>
<evidence type="ECO:0000259" key="4">
    <source>
        <dbReference type="PROSITE" id="PS50043"/>
    </source>
</evidence>
<evidence type="ECO:0000256" key="3">
    <source>
        <dbReference type="PROSITE-ProRule" id="PRU00169"/>
    </source>
</evidence>
<keyword evidence="7" id="KW-1185">Reference proteome</keyword>
<dbReference type="FunCoup" id="C1F5F0">
    <property type="interactions" value="400"/>
</dbReference>
<accession>C1F5F0</accession>
<keyword evidence="1 3" id="KW-0597">Phosphoprotein</keyword>
<dbReference type="PANTHER" id="PTHR43214:SF43">
    <property type="entry name" value="TWO-COMPONENT RESPONSE REGULATOR"/>
    <property type="match status" value="1"/>
</dbReference>
<feature type="domain" description="Response regulatory" evidence="5">
    <location>
        <begin position="13"/>
        <end position="129"/>
    </location>
</feature>
<dbReference type="InParanoid" id="C1F5F0"/>
<dbReference type="InterPro" id="IPR000792">
    <property type="entry name" value="Tscrpt_reg_LuxR_C"/>
</dbReference>
<dbReference type="PANTHER" id="PTHR43214">
    <property type="entry name" value="TWO-COMPONENT RESPONSE REGULATOR"/>
    <property type="match status" value="1"/>
</dbReference>
<dbReference type="PROSITE" id="PS50043">
    <property type="entry name" value="HTH_LUXR_2"/>
    <property type="match status" value="1"/>
</dbReference>
<name>C1F5F0_ACIC5</name>
<keyword evidence="2" id="KW-0238">DNA-binding</keyword>
<dbReference type="InterPro" id="IPR039420">
    <property type="entry name" value="WalR-like"/>
</dbReference>
<dbReference type="InterPro" id="IPR001789">
    <property type="entry name" value="Sig_transdc_resp-reg_receiver"/>
</dbReference>
<dbReference type="InterPro" id="IPR011006">
    <property type="entry name" value="CheY-like_superfamily"/>
</dbReference>
<proteinExistence type="predicted"/>
<dbReference type="eggNOG" id="COG2197">
    <property type="taxonomic scope" value="Bacteria"/>
</dbReference>
<dbReference type="EMBL" id="CP001472">
    <property type="protein sequence ID" value="ACO32302.1"/>
    <property type="molecule type" value="Genomic_DNA"/>
</dbReference>
<dbReference type="STRING" id="240015.ACP_1324"/>
<dbReference type="GO" id="GO:0000160">
    <property type="term" value="P:phosphorelay signal transduction system"/>
    <property type="evidence" value="ECO:0007669"/>
    <property type="project" value="InterPro"/>
</dbReference>
<organism evidence="6 7">
    <name type="scientific">Acidobacterium capsulatum (strain ATCC 51196 / DSM 11244 / BCRC 80197 / JCM 7670 / NBRC 15755 / NCIMB 13165 / 161)</name>
    <dbReference type="NCBI Taxonomy" id="240015"/>
    <lineage>
        <taxon>Bacteria</taxon>
        <taxon>Pseudomonadati</taxon>
        <taxon>Acidobacteriota</taxon>
        <taxon>Terriglobia</taxon>
        <taxon>Terriglobales</taxon>
        <taxon>Acidobacteriaceae</taxon>
        <taxon>Acidobacterium</taxon>
    </lineage>
</organism>
<dbReference type="GO" id="GO:0003677">
    <property type="term" value="F:DNA binding"/>
    <property type="evidence" value="ECO:0007669"/>
    <property type="project" value="UniProtKB-KW"/>
</dbReference>
<protein>
    <submittedName>
        <fullName evidence="6">Two-component system regulatory protein</fullName>
    </submittedName>
</protein>
<dbReference type="Proteomes" id="UP000002207">
    <property type="component" value="Chromosome"/>
</dbReference>
<dbReference type="Gene3D" id="3.40.50.2300">
    <property type="match status" value="1"/>
</dbReference>
<dbReference type="InterPro" id="IPR016032">
    <property type="entry name" value="Sig_transdc_resp-reg_C-effctor"/>
</dbReference>
<evidence type="ECO:0000313" key="6">
    <source>
        <dbReference type="EMBL" id="ACO32302.1"/>
    </source>
</evidence>
<dbReference type="GO" id="GO:0006355">
    <property type="term" value="P:regulation of DNA-templated transcription"/>
    <property type="evidence" value="ECO:0007669"/>
    <property type="project" value="InterPro"/>
</dbReference>
<dbReference type="SUPFAM" id="SSF46894">
    <property type="entry name" value="C-terminal effector domain of the bipartite response regulators"/>
    <property type="match status" value="1"/>
</dbReference>
<gene>
    <name evidence="6" type="ordered locus">ACP_1324</name>
</gene>
<feature type="modified residue" description="4-aspartylphosphate" evidence="3">
    <location>
        <position position="64"/>
    </location>
</feature>
<evidence type="ECO:0000256" key="2">
    <source>
        <dbReference type="ARBA" id="ARBA00023125"/>
    </source>
</evidence>
<feature type="domain" description="HTH luxR-type" evidence="4">
    <location>
        <begin position="145"/>
        <end position="210"/>
    </location>
</feature>
<evidence type="ECO:0000313" key="7">
    <source>
        <dbReference type="Proteomes" id="UP000002207"/>
    </source>
</evidence>
<dbReference type="SMART" id="SM00421">
    <property type="entry name" value="HTH_LUXR"/>
    <property type="match status" value="1"/>
</dbReference>
<dbReference type="RefSeq" id="WP_015896465.1">
    <property type="nucleotide sequence ID" value="NC_012483.1"/>
</dbReference>
<dbReference type="Pfam" id="PF00072">
    <property type="entry name" value="Response_reg"/>
    <property type="match status" value="1"/>
</dbReference>
<evidence type="ECO:0000256" key="1">
    <source>
        <dbReference type="ARBA" id="ARBA00022553"/>
    </source>
</evidence>
<dbReference type="KEGG" id="aca:ACP_1324"/>
<dbReference type="PROSITE" id="PS50110">
    <property type="entry name" value="RESPONSE_REGULATORY"/>
    <property type="match status" value="1"/>
</dbReference>